<accession>A0A183DCF6</accession>
<dbReference type="WBParaSite" id="GPUH_0000640601-mRNA-1">
    <property type="protein sequence ID" value="GPUH_0000640601-mRNA-1"/>
    <property type="gene ID" value="GPUH_0000640601"/>
</dbReference>
<protein>
    <submittedName>
        <fullName evidence="1">FERM domain-containing protein</fullName>
    </submittedName>
</protein>
<proteinExistence type="predicted"/>
<organism evidence="1">
    <name type="scientific">Gongylonema pulchrum</name>
    <dbReference type="NCBI Taxonomy" id="637853"/>
    <lineage>
        <taxon>Eukaryota</taxon>
        <taxon>Metazoa</taxon>
        <taxon>Ecdysozoa</taxon>
        <taxon>Nematoda</taxon>
        <taxon>Chromadorea</taxon>
        <taxon>Rhabditida</taxon>
        <taxon>Spirurina</taxon>
        <taxon>Spiruromorpha</taxon>
        <taxon>Spiruroidea</taxon>
        <taxon>Gongylonematidae</taxon>
        <taxon>Gongylonema</taxon>
    </lineage>
</organism>
<sequence>LNGTEVEIRLRCADDSDLTFQVQFVIRSSPCDKEFFDVGRHSRVKDLLNFYFEHEWEIPPGYNYDKILFYKSDSHQFNCRQSHGVMLVEENGPRRPLQVHEVSQVRSVLESYDVWLVHCMTLT</sequence>
<evidence type="ECO:0000313" key="1">
    <source>
        <dbReference type="WBParaSite" id="GPUH_0000640601-mRNA-1"/>
    </source>
</evidence>
<dbReference type="AlphaFoldDB" id="A0A183DCF6"/>
<name>A0A183DCF6_9BILA</name>
<reference evidence="1" key="1">
    <citation type="submission" date="2016-06" db="UniProtKB">
        <authorList>
            <consortium name="WormBaseParasite"/>
        </authorList>
    </citation>
    <scope>IDENTIFICATION</scope>
</reference>